<accession>A0A812WUT6</accession>
<evidence type="ECO:0000313" key="2">
    <source>
        <dbReference type="EMBL" id="CAE7685765.1"/>
    </source>
</evidence>
<comment type="caution">
    <text evidence="2">The sequence shown here is derived from an EMBL/GenBank/DDBJ whole genome shotgun (WGS) entry which is preliminary data.</text>
</comment>
<dbReference type="EMBL" id="CAJNJA010033965">
    <property type="protein sequence ID" value="CAE7685765.1"/>
    <property type="molecule type" value="Genomic_DNA"/>
</dbReference>
<gene>
    <name evidence="2" type="ORF">SNEC2469_LOCUS19749</name>
</gene>
<feature type="non-terminal residue" evidence="2">
    <location>
        <position position="1"/>
    </location>
</feature>
<dbReference type="OrthoDB" id="417331at2759"/>
<evidence type="ECO:0000256" key="1">
    <source>
        <dbReference type="SAM" id="MobiDB-lite"/>
    </source>
</evidence>
<organism evidence="2 3">
    <name type="scientific">Symbiodinium necroappetens</name>
    <dbReference type="NCBI Taxonomy" id="1628268"/>
    <lineage>
        <taxon>Eukaryota</taxon>
        <taxon>Sar</taxon>
        <taxon>Alveolata</taxon>
        <taxon>Dinophyceae</taxon>
        <taxon>Suessiales</taxon>
        <taxon>Symbiodiniaceae</taxon>
        <taxon>Symbiodinium</taxon>
    </lineage>
</organism>
<sequence length="180" mass="20041">MFSARFDGSEIERKFREVHRLLDENGYQVLIVDVCAGDDFGDDTMAYLGKIKKHKGVLLSVCTWHYAEVTNSKYSSFEELKFAHGNDLHILPLRVCDDPWPPEPPSGPNHGYDKMGKAEGLLGMAIPPSKMYVDCRKLSEHQIALRIAQELRQGVAVGHGQKVPGPNSNPVFAPPPRTAE</sequence>
<keyword evidence="3" id="KW-1185">Reference proteome</keyword>
<name>A0A812WUT6_9DINO</name>
<proteinExistence type="predicted"/>
<evidence type="ECO:0008006" key="4">
    <source>
        <dbReference type="Google" id="ProtNLM"/>
    </source>
</evidence>
<dbReference type="AlphaFoldDB" id="A0A812WUT6"/>
<evidence type="ECO:0000313" key="3">
    <source>
        <dbReference type="Proteomes" id="UP000601435"/>
    </source>
</evidence>
<dbReference type="Proteomes" id="UP000601435">
    <property type="component" value="Unassembled WGS sequence"/>
</dbReference>
<protein>
    <recommendedName>
        <fullName evidence="4">TIR domain-containing protein</fullName>
    </recommendedName>
</protein>
<reference evidence="2" key="1">
    <citation type="submission" date="2021-02" db="EMBL/GenBank/DDBJ databases">
        <authorList>
            <person name="Dougan E. K."/>
            <person name="Rhodes N."/>
            <person name="Thang M."/>
            <person name="Chan C."/>
        </authorList>
    </citation>
    <scope>NUCLEOTIDE SEQUENCE</scope>
</reference>
<feature type="region of interest" description="Disordered" evidence="1">
    <location>
        <begin position="158"/>
        <end position="180"/>
    </location>
</feature>